<keyword evidence="2" id="KW-0472">Membrane</keyword>
<evidence type="ECO:0000256" key="2">
    <source>
        <dbReference type="SAM" id="Phobius"/>
    </source>
</evidence>
<feature type="domain" description="DUF7979" evidence="3">
    <location>
        <begin position="72"/>
        <end position="125"/>
    </location>
</feature>
<sequence>MSSGADSFVFQYLAPFVGVLLIAVGIAGAVPGGYALIEPDLENCGNPTIGVEGPERTAERFSGGGPGPRLPQLAFEELSSAEQTAFLTAVDDPVGEEQVVGSVPNADAFRRGAVVTYEGEEYYVTIVAENTCFAAAPLQFPLGVFAIALGFLGVLAPPLYRRLVRLDQRAGRSEERSHVRWSLRAQHRRTARRQGTPTRGRRSASTATWSG</sequence>
<dbReference type="Proteomes" id="UP000614221">
    <property type="component" value="Unassembled WGS sequence"/>
</dbReference>
<dbReference type="RefSeq" id="WP_229775256.1">
    <property type="nucleotide sequence ID" value="NZ_BMPD01000002.1"/>
</dbReference>
<reference evidence="4" key="2">
    <citation type="submission" date="2020-09" db="EMBL/GenBank/DDBJ databases">
        <authorList>
            <person name="Sun Q."/>
            <person name="Ohkuma M."/>
        </authorList>
    </citation>
    <scope>NUCLEOTIDE SEQUENCE</scope>
    <source>
        <strain evidence="4">JCM 19018</strain>
    </source>
</reference>
<dbReference type="InterPro" id="IPR058285">
    <property type="entry name" value="DUF7979"/>
</dbReference>
<keyword evidence="2" id="KW-1133">Transmembrane helix</keyword>
<dbReference type="AlphaFoldDB" id="A0A830EJF7"/>
<dbReference type="EMBL" id="BMPD01000002">
    <property type="protein sequence ID" value="GGK65730.1"/>
    <property type="molecule type" value="Genomic_DNA"/>
</dbReference>
<proteinExistence type="predicted"/>
<name>A0A830EJF7_9EURY</name>
<feature type="transmembrane region" description="Helical" evidence="2">
    <location>
        <begin position="12"/>
        <end position="37"/>
    </location>
</feature>
<evidence type="ECO:0000256" key="1">
    <source>
        <dbReference type="SAM" id="MobiDB-lite"/>
    </source>
</evidence>
<evidence type="ECO:0000259" key="3">
    <source>
        <dbReference type="Pfam" id="PF25934"/>
    </source>
</evidence>
<accession>A0A830EJF7</accession>
<feature type="compositionally biased region" description="Basic residues" evidence="1">
    <location>
        <begin position="179"/>
        <end position="192"/>
    </location>
</feature>
<evidence type="ECO:0000313" key="5">
    <source>
        <dbReference type="Proteomes" id="UP000614221"/>
    </source>
</evidence>
<comment type="caution">
    <text evidence="4">The sequence shown here is derived from an EMBL/GenBank/DDBJ whole genome shotgun (WGS) entry which is preliminary data.</text>
</comment>
<protein>
    <recommendedName>
        <fullName evidence="3">DUF7979 domain-containing protein</fullName>
    </recommendedName>
</protein>
<evidence type="ECO:0000313" key="4">
    <source>
        <dbReference type="EMBL" id="GGK65730.1"/>
    </source>
</evidence>
<feature type="region of interest" description="Disordered" evidence="1">
    <location>
        <begin position="177"/>
        <end position="211"/>
    </location>
</feature>
<keyword evidence="2" id="KW-0812">Transmembrane</keyword>
<organism evidence="4 5">
    <name type="scientific">Haloarcula sebkhae</name>
    <dbReference type="NCBI Taxonomy" id="932660"/>
    <lineage>
        <taxon>Archaea</taxon>
        <taxon>Methanobacteriati</taxon>
        <taxon>Methanobacteriota</taxon>
        <taxon>Stenosarchaea group</taxon>
        <taxon>Halobacteria</taxon>
        <taxon>Halobacteriales</taxon>
        <taxon>Haloarculaceae</taxon>
        <taxon>Haloarcula</taxon>
    </lineage>
</organism>
<gene>
    <name evidence="4" type="ORF">GCM10009067_17700</name>
</gene>
<feature type="transmembrane region" description="Helical" evidence="2">
    <location>
        <begin position="140"/>
        <end position="160"/>
    </location>
</feature>
<reference evidence="4" key="1">
    <citation type="journal article" date="2014" name="Int. J. Syst. Evol. Microbiol.">
        <title>Complete genome sequence of Corynebacterium casei LMG S-19264T (=DSM 44701T), isolated from a smear-ripened cheese.</title>
        <authorList>
            <consortium name="US DOE Joint Genome Institute (JGI-PGF)"/>
            <person name="Walter F."/>
            <person name="Albersmeier A."/>
            <person name="Kalinowski J."/>
            <person name="Ruckert C."/>
        </authorList>
    </citation>
    <scope>NUCLEOTIDE SEQUENCE</scope>
    <source>
        <strain evidence="4">JCM 19018</strain>
    </source>
</reference>
<dbReference type="Pfam" id="PF25934">
    <property type="entry name" value="DUF7979"/>
    <property type="match status" value="1"/>
</dbReference>
<feature type="compositionally biased region" description="Polar residues" evidence="1">
    <location>
        <begin position="193"/>
        <end position="211"/>
    </location>
</feature>